<keyword evidence="1" id="KW-0175">Coiled coil</keyword>
<protein>
    <submittedName>
        <fullName evidence="2">Uncharacterized protein</fullName>
    </submittedName>
</protein>
<accession>A0A6G0XG06</accession>
<feature type="coiled-coil region" evidence="1">
    <location>
        <begin position="5"/>
        <end position="93"/>
    </location>
</feature>
<reference evidence="2 3" key="1">
    <citation type="submission" date="2019-07" db="EMBL/GenBank/DDBJ databases">
        <title>Genomics analysis of Aphanomyces spp. identifies a new class of oomycete effector associated with host adaptation.</title>
        <authorList>
            <person name="Gaulin E."/>
        </authorList>
    </citation>
    <scope>NUCLEOTIDE SEQUENCE [LARGE SCALE GENOMIC DNA]</scope>
    <source>
        <strain evidence="2 3">ATCC 201684</strain>
    </source>
</reference>
<evidence type="ECO:0000313" key="2">
    <source>
        <dbReference type="EMBL" id="KAF0739216.1"/>
    </source>
</evidence>
<gene>
    <name evidence="2" type="ORF">Ae201684_005137</name>
</gene>
<keyword evidence="3" id="KW-1185">Reference proteome</keyword>
<comment type="caution">
    <text evidence="2">The sequence shown here is derived from an EMBL/GenBank/DDBJ whole genome shotgun (WGS) entry which is preliminary data.</text>
</comment>
<evidence type="ECO:0000313" key="3">
    <source>
        <dbReference type="Proteomes" id="UP000481153"/>
    </source>
</evidence>
<name>A0A6G0XG06_9STRA</name>
<organism evidence="2 3">
    <name type="scientific">Aphanomyces euteiches</name>
    <dbReference type="NCBI Taxonomy" id="100861"/>
    <lineage>
        <taxon>Eukaryota</taxon>
        <taxon>Sar</taxon>
        <taxon>Stramenopiles</taxon>
        <taxon>Oomycota</taxon>
        <taxon>Saprolegniomycetes</taxon>
        <taxon>Saprolegniales</taxon>
        <taxon>Verrucalvaceae</taxon>
        <taxon>Aphanomyces</taxon>
    </lineage>
</organism>
<dbReference type="Proteomes" id="UP000481153">
    <property type="component" value="Unassembled WGS sequence"/>
</dbReference>
<dbReference type="AlphaFoldDB" id="A0A6G0XG06"/>
<dbReference type="EMBL" id="VJMJ01000066">
    <property type="protein sequence ID" value="KAF0739216.1"/>
    <property type="molecule type" value="Genomic_DNA"/>
</dbReference>
<sequence>MNHAIDAEELKKEDEKLKKREYIRNMMRIYRKQDKDGLLYLRNRVKELERQLEQLTVKSKPRDESALPWKDVAHALNDERIQSECQRERLLKEVAKANTLLYDMKRWVAATLTIQRSPDPRGHTWRNSSLFIQPKSRLLGKKWITEQMYHNADRAFFAYDFPPLDVPLNSYEIQFQNGAYDIIMRQQCILDLPPKLVLALFRDYYCDITTVNWFDPVQSNTKAEVTDQTTLHQLEVAHKNHEYVNILVGEFQDQNLIVAQQIIDDEAVSMNVPQRNRKFWMQLVPLPSGQIVQRMLYVKSQLFTRSGGYVPLEDEARLWSIDLSHCKTDTEMEREFRHQGLQVIHLGLKIQAENRFRYHVQQALSKQFADPHSADSTGTTDQTLLS</sequence>
<dbReference type="VEuPathDB" id="FungiDB:AeMF1_003096"/>
<evidence type="ECO:0000256" key="1">
    <source>
        <dbReference type="SAM" id="Coils"/>
    </source>
</evidence>
<proteinExistence type="predicted"/>